<organism evidence="2 3">
    <name type="scientific">Exidia glandulosa HHB12029</name>
    <dbReference type="NCBI Taxonomy" id="1314781"/>
    <lineage>
        <taxon>Eukaryota</taxon>
        <taxon>Fungi</taxon>
        <taxon>Dikarya</taxon>
        <taxon>Basidiomycota</taxon>
        <taxon>Agaricomycotina</taxon>
        <taxon>Agaricomycetes</taxon>
        <taxon>Auriculariales</taxon>
        <taxon>Exidiaceae</taxon>
        <taxon>Exidia</taxon>
    </lineage>
</organism>
<gene>
    <name evidence="2" type="ORF">EXIGLDRAFT_842578</name>
</gene>
<reference evidence="2 3" key="1">
    <citation type="journal article" date="2016" name="Mol. Biol. Evol.">
        <title>Comparative Genomics of Early-Diverging Mushroom-Forming Fungi Provides Insights into the Origins of Lignocellulose Decay Capabilities.</title>
        <authorList>
            <person name="Nagy L.G."/>
            <person name="Riley R."/>
            <person name="Tritt A."/>
            <person name="Adam C."/>
            <person name="Daum C."/>
            <person name="Floudas D."/>
            <person name="Sun H."/>
            <person name="Yadav J.S."/>
            <person name="Pangilinan J."/>
            <person name="Larsson K.H."/>
            <person name="Matsuura K."/>
            <person name="Barry K."/>
            <person name="Labutti K."/>
            <person name="Kuo R."/>
            <person name="Ohm R.A."/>
            <person name="Bhattacharya S.S."/>
            <person name="Shirouzu T."/>
            <person name="Yoshinaga Y."/>
            <person name="Martin F.M."/>
            <person name="Grigoriev I.V."/>
            <person name="Hibbett D.S."/>
        </authorList>
    </citation>
    <scope>NUCLEOTIDE SEQUENCE [LARGE SCALE GENOMIC DNA]</scope>
    <source>
        <strain evidence="2 3">HHB12029</strain>
    </source>
</reference>
<evidence type="ECO:0008006" key="4">
    <source>
        <dbReference type="Google" id="ProtNLM"/>
    </source>
</evidence>
<feature type="region of interest" description="Disordered" evidence="1">
    <location>
        <begin position="1"/>
        <end position="28"/>
    </location>
</feature>
<keyword evidence="3" id="KW-1185">Reference proteome</keyword>
<protein>
    <recommendedName>
        <fullName evidence="4">F-box domain-containing protein</fullName>
    </recommendedName>
</protein>
<proteinExistence type="predicted"/>
<evidence type="ECO:0000313" key="3">
    <source>
        <dbReference type="Proteomes" id="UP000077266"/>
    </source>
</evidence>
<dbReference type="InParanoid" id="A0A165D7W3"/>
<dbReference type="AlphaFoldDB" id="A0A165D7W3"/>
<dbReference type="EMBL" id="KV426247">
    <property type="protein sequence ID" value="KZV83968.1"/>
    <property type="molecule type" value="Genomic_DNA"/>
</dbReference>
<evidence type="ECO:0000313" key="2">
    <source>
        <dbReference type="EMBL" id="KZV83968.1"/>
    </source>
</evidence>
<accession>A0A165D7W3</accession>
<evidence type="ECO:0000256" key="1">
    <source>
        <dbReference type="SAM" id="MobiDB-lite"/>
    </source>
</evidence>
<dbReference type="Proteomes" id="UP000077266">
    <property type="component" value="Unassembled WGS sequence"/>
</dbReference>
<sequence>MPSKRRKRSNVAPAKHLGDADKAATSPDASRALATTSTAIVTGRFVGDGLPPLPLETWDDIFARLTPRDKALAARCSREWHGYMSALLYRVIYTPRSWQFKHVKALIDTLATRPACAAHVRHFDLAWNGSDYYSCFKECEAVAEQLDLAIANMPNLRILIIPDHFKDTLLDFKGVSCTLRGLSCMPSTTMLSNIARLPQLALLRSRDVAYMPTRGILDITEEETVSWTMPLARKLEYIHGDSDLLAKALERDAVTQGCTLEFRASSVLGVHRSFVDILLTKSGTIGTLVLPVRALDGLVSIMKPGEVIPELKELELYKSGKCVGIYGVENKLNTWLKRFPALQTLNLRYVYWGPPCLDYYATILPKLEKVVHNDTVWVLDITKTWKEHAVGTNMPHKWYDLPLNYLYEDVPQVIPRIWSP</sequence>
<name>A0A165D7W3_EXIGL</name>
<dbReference type="SUPFAM" id="SSF81383">
    <property type="entry name" value="F-box domain"/>
    <property type="match status" value="1"/>
</dbReference>
<dbReference type="InterPro" id="IPR036047">
    <property type="entry name" value="F-box-like_dom_sf"/>
</dbReference>